<dbReference type="Proteomes" id="UP000465221">
    <property type="component" value="Unassembled WGS sequence"/>
</dbReference>
<protein>
    <submittedName>
        <fullName evidence="1">Uncharacterized protein</fullName>
    </submittedName>
</protein>
<gene>
    <name evidence="1" type="ORF">IFM46972_11366</name>
</gene>
<accession>A0A8H3SH23</accession>
<name>A0A8H3SH23_9EURO</name>
<evidence type="ECO:0000313" key="2">
    <source>
        <dbReference type="Proteomes" id="UP000465221"/>
    </source>
</evidence>
<sequence>MPALRNYVQRAMAAGGIPDLDSPIIRGRGDQLGIIREGHRFDRASIALELLQAMAAGGIPDLDSPIS</sequence>
<dbReference type="AlphaFoldDB" id="A0A8H3SH23"/>
<reference evidence="1 2" key="1">
    <citation type="submission" date="2020-01" db="EMBL/GenBank/DDBJ databases">
        <title>Draft genome sequence of Aspergillus udagawae IFM 46972.</title>
        <authorList>
            <person name="Takahashi H."/>
            <person name="Yaguchi T."/>
        </authorList>
    </citation>
    <scope>NUCLEOTIDE SEQUENCE [LARGE SCALE GENOMIC DNA]</scope>
    <source>
        <strain evidence="1 2">IFM 46972</strain>
    </source>
</reference>
<evidence type="ECO:0000313" key="1">
    <source>
        <dbReference type="EMBL" id="GFF59365.1"/>
    </source>
</evidence>
<proteinExistence type="predicted"/>
<organism evidence="1 2">
    <name type="scientific">Aspergillus udagawae</name>
    <dbReference type="NCBI Taxonomy" id="91492"/>
    <lineage>
        <taxon>Eukaryota</taxon>
        <taxon>Fungi</taxon>
        <taxon>Dikarya</taxon>
        <taxon>Ascomycota</taxon>
        <taxon>Pezizomycotina</taxon>
        <taxon>Eurotiomycetes</taxon>
        <taxon>Eurotiomycetidae</taxon>
        <taxon>Eurotiales</taxon>
        <taxon>Aspergillaceae</taxon>
        <taxon>Aspergillus</taxon>
        <taxon>Aspergillus subgen. Fumigati</taxon>
    </lineage>
</organism>
<dbReference type="EMBL" id="BLKC01000213">
    <property type="protein sequence ID" value="GFF59365.1"/>
    <property type="molecule type" value="Genomic_DNA"/>
</dbReference>
<comment type="caution">
    <text evidence="1">The sequence shown here is derived from an EMBL/GenBank/DDBJ whole genome shotgun (WGS) entry which is preliminary data.</text>
</comment>